<feature type="domain" description="RNA polymerase sigma factor 70 region 4 type 2" evidence="7">
    <location>
        <begin position="113"/>
        <end position="161"/>
    </location>
</feature>
<comment type="caution">
    <text evidence="8">The sequence shown here is derived from an EMBL/GenBank/DDBJ whole genome shotgun (WGS) entry which is preliminary data.</text>
</comment>
<dbReference type="Pfam" id="PF08281">
    <property type="entry name" value="Sigma70_r4_2"/>
    <property type="match status" value="1"/>
</dbReference>
<dbReference type="Proteomes" id="UP001595912">
    <property type="component" value="Unassembled WGS sequence"/>
</dbReference>
<evidence type="ECO:0000259" key="7">
    <source>
        <dbReference type="Pfam" id="PF08281"/>
    </source>
</evidence>
<keyword evidence="3" id="KW-0731">Sigma factor</keyword>
<keyword evidence="9" id="KW-1185">Reference proteome</keyword>
<dbReference type="InterPro" id="IPR013324">
    <property type="entry name" value="RNA_pol_sigma_r3/r4-like"/>
</dbReference>
<evidence type="ECO:0000313" key="9">
    <source>
        <dbReference type="Proteomes" id="UP001595912"/>
    </source>
</evidence>
<dbReference type="InterPro" id="IPR007627">
    <property type="entry name" value="RNA_pol_sigma70_r2"/>
</dbReference>
<evidence type="ECO:0000259" key="6">
    <source>
        <dbReference type="Pfam" id="PF04542"/>
    </source>
</evidence>
<sequence>MEPERGLAGVTDVTPPPDALRDLYGARYARLVAVVGAIAGNRADAEEAVQEAFARLIGKWSTVGSYDDPEAWLRRVALGVLSNRRRKARNGLRALWRHGRQDVDDGPSGDSVDVRRALAALSQAQRAVVVLHHYVGLSVAEIAHELRIPVGTVKSRLSRGHAALAPMLREGIDDHA</sequence>
<dbReference type="Gene3D" id="1.10.10.10">
    <property type="entry name" value="Winged helix-like DNA-binding domain superfamily/Winged helix DNA-binding domain"/>
    <property type="match status" value="1"/>
</dbReference>
<gene>
    <name evidence="8" type="ORF">ACFPIJ_32850</name>
</gene>
<dbReference type="SUPFAM" id="SSF88946">
    <property type="entry name" value="Sigma2 domain of RNA polymerase sigma factors"/>
    <property type="match status" value="1"/>
</dbReference>
<dbReference type="InterPro" id="IPR013249">
    <property type="entry name" value="RNA_pol_sigma70_r4_t2"/>
</dbReference>
<dbReference type="SUPFAM" id="SSF88659">
    <property type="entry name" value="Sigma3 and sigma4 domains of RNA polymerase sigma factors"/>
    <property type="match status" value="1"/>
</dbReference>
<reference evidence="9" key="1">
    <citation type="journal article" date="2019" name="Int. J. Syst. Evol. Microbiol.">
        <title>The Global Catalogue of Microorganisms (GCM) 10K type strain sequencing project: providing services to taxonomists for standard genome sequencing and annotation.</title>
        <authorList>
            <consortium name="The Broad Institute Genomics Platform"/>
            <consortium name="The Broad Institute Genome Sequencing Center for Infectious Disease"/>
            <person name="Wu L."/>
            <person name="Ma J."/>
        </authorList>
    </citation>
    <scope>NUCLEOTIDE SEQUENCE [LARGE SCALE GENOMIC DNA]</scope>
    <source>
        <strain evidence="9">CGMCC 4.7152</strain>
    </source>
</reference>
<evidence type="ECO:0000256" key="3">
    <source>
        <dbReference type="ARBA" id="ARBA00023082"/>
    </source>
</evidence>
<comment type="similarity">
    <text evidence="1">Belongs to the sigma-70 factor family. ECF subfamily.</text>
</comment>
<dbReference type="InterPro" id="IPR039425">
    <property type="entry name" value="RNA_pol_sigma-70-like"/>
</dbReference>
<dbReference type="InterPro" id="IPR014284">
    <property type="entry name" value="RNA_pol_sigma-70_dom"/>
</dbReference>
<organism evidence="8 9">
    <name type="scientific">Dactylosporangium cerinum</name>
    <dbReference type="NCBI Taxonomy" id="1434730"/>
    <lineage>
        <taxon>Bacteria</taxon>
        <taxon>Bacillati</taxon>
        <taxon>Actinomycetota</taxon>
        <taxon>Actinomycetes</taxon>
        <taxon>Micromonosporales</taxon>
        <taxon>Micromonosporaceae</taxon>
        <taxon>Dactylosporangium</taxon>
    </lineage>
</organism>
<dbReference type="CDD" id="cd06171">
    <property type="entry name" value="Sigma70_r4"/>
    <property type="match status" value="1"/>
</dbReference>
<evidence type="ECO:0000256" key="2">
    <source>
        <dbReference type="ARBA" id="ARBA00023015"/>
    </source>
</evidence>
<dbReference type="Gene3D" id="1.10.1740.10">
    <property type="match status" value="1"/>
</dbReference>
<dbReference type="NCBIfam" id="TIGR02937">
    <property type="entry name" value="sigma70-ECF"/>
    <property type="match status" value="1"/>
</dbReference>
<evidence type="ECO:0000256" key="4">
    <source>
        <dbReference type="ARBA" id="ARBA00023125"/>
    </source>
</evidence>
<dbReference type="InterPro" id="IPR036388">
    <property type="entry name" value="WH-like_DNA-bd_sf"/>
</dbReference>
<evidence type="ECO:0000256" key="5">
    <source>
        <dbReference type="ARBA" id="ARBA00023163"/>
    </source>
</evidence>
<evidence type="ECO:0000313" key="8">
    <source>
        <dbReference type="EMBL" id="MFC5002609.1"/>
    </source>
</evidence>
<evidence type="ECO:0000256" key="1">
    <source>
        <dbReference type="ARBA" id="ARBA00010641"/>
    </source>
</evidence>
<dbReference type="PANTHER" id="PTHR43133">
    <property type="entry name" value="RNA POLYMERASE ECF-TYPE SIGMA FACTO"/>
    <property type="match status" value="1"/>
</dbReference>
<accession>A0ABV9W3G8</accession>
<dbReference type="RefSeq" id="WP_380120807.1">
    <property type="nucleotide sequence ID" value="NZ_JBHSIU010000041.1"/>
</dbReference>
<name>A0ABV9W3G8_9ACTN</name>
<keyword evidence="4" id="KW-0238">DNA-binding</keyword>
<protein>
    <submittedName>
        <fullName evidence="8">RNA polymerase sigma factor</fullName>
    </submittedName>
</protein>
<dbReference type="Pfam" id="PF04542">
    <property type="entry name" value="Sigma70_r2"/>
    <property type="match status" value="1"/>
</dbReference>
<keyword evidence="5" id="KW-0804">Transcription</keyword>
<keyword evidence="2" id="KW-0805">Transcription regulation</keyword>
<dbReference type="InterPro" id="IPR013325">
    <property type="entry name" value="RNA_pol_sigma_r2"/>
</dbReference>
<dbReference type="EMBL" id="JBHSIU010000041">
    <property type="protein sequence ID" value="MFC5002609.1"/>
    <property type="molecule type" value="Genomic_DNA"/>
</dbReference>
<feature type="domain" description="RNA polymerase sigma-70 region 2" evidence="6">
    <location>
        <begin position="24"/>
        <end position="89"/>
    </location>
</feature>
<dbReference type="PANTHER" id="PTHR43133:SF50">
    <property type="entry name" value="ECF RNA POLYMERASE SIGMA FACTOR SIGM"/>
    <property type="match status" value="1"/>
</dbReference>
<proteinExistence type="inferred from homology"/>